<dbReference type="OrthoDB" id="2143914at2759"/>
<feature type="region of interest" description="Disordered" evidence="5">
    <location>
        <begin position="352"/>
        <end position="374"/>
    </location>
</feature>
<evidence type="ECO:0000313" key="8">
    <source>
        <dbReference type="EMBL" id="CDR87266.1"/>
    </source>
</evidence>
<reference evidence="9" key="2">
    <citation type="submission" date="2014-06" db="EMBL/GenBank/DDBJ databases">
        <authorList>
            <person name="Berkman J.Paul."/>
        </authorList>
    </citation>
    <scope>NUCLEOTIDE SEQUENCE [LARGE SCALE GENOMIC DNA]</scope>
</reference>
<feature type="region of interest" description="Disordered" evidence="5">
    <location>
        <begin position="265"/>
        <end position="286"/>
    </location>
</feature>
<dbReference type="GO" id="GO:0001006">
    <property type="term" value="F:RNA polymerase III type 3 promoter sequence-specific DNA binding"/>
    <property type="evidence" value="ECO:0007669"/>
    <property type="project" value="TreeGrafter"/>
</dbReference>
<dbReference type="Pfam" id="PF00249">
    <property type="entry name" value="Myb_DNA-binding"/>
    <property type="match status" value="1"/>
</dbReference>
<evidence type="ECO:0000313" key="10">
    <source>
        <dbReference type="Proteomes" id="UP000242770"/>
    </source>
</evidence>
<reference evidence="10" key="3">
    <citation type="submission" date="2014-06" db="EMBL/GenBank/DDBJ databases">
        <authorList>
            <person name="Berkman P.J."/>
        </authorList>
    </citation>
    <scope>NUCLEOTIDE SEQUENCE [LARGE SCALE GENOMIC DNA]</scope>
</reference>
<feature type="domain" description="HTH myb-type" evidence="7">
    <location>
        <begin position="485"/>
        <end position="541"/>
    </location>
</feature>
<evidence type="ECO:0000259" key="7">
    <source>
        <dbReference type="PROSITE" id="PS51294"/>
    </source>
</evidence>
<feature type="compositionally biased region" description="Acidic residues" evidence="5">
    <location>
        <begin position="35"/>
        <end position="49"/>
    </location>
</feature>
<feature type="compositionally biased region" description="Polar residues" evidence="5">
    <location>
        <begin position="650"/>
        <end position="667"/>
    </location>
</feature>
<feature type="compositionally biased region" description="Polar residues" evidence="5">
    <location>
        <begin position="1"/>
        <end position="13"/>
    </location>
</feature>
<gene>
    <name evidence="9" type="primary">SSCI62190.1</name>
    <name evidence="8" type="ORF">SPSC_00392</name>
</gene>
<dbReference type="EMBL" id="LK056653">
    <property type="protein sequence ID" value="CDR87266.1"/>
    <property type="molecule type" value="Genomic_DNA"/>
</dbReference>
<keyword evidence="4" id="KW-0539">Nucleus</keyword>
<feature type="domain" description="HTH myb-type" evidence="7">
    <location>
        <begin position="288"/>
        <end position="316"/>
    </location>
</feature>
<name>A0A0F7S2P9_9BASI</name>
<feature type="compositionally biased region" description="Polar residues" evidence="5">
    <location>
        <begin position="353"/>
        <end position="371"/>
    </location>
</feature>
<keyword evidence="1" id="KW-0805">Transcription regulation</keyword>
<sequence>MDGPSTRSDSNPDPQLVLRQLIRQAQASSSLSTQPEDESISTDDDDDNNSDSSETNSDDSAAGQASEEDPSLPPPLASGDHSSILLPYHQISATLASITADRRELTTLVQQKKNISTAQKRNIRHQLSLQRSLQLLSKIRDELKSVLASLDTADIVDAEDQSLEVIRTRKHAEDAAATCPFPASMVQQIPLLRLQSTERAEYDYALGARMWLEAEDSQLRTAVKAAAMKAQTIALSTDPSFRGDALAEAAKMDEATALRLAEQIDANRNHPQWPSSSSQGRNADRGLDWSTIAARVPTRSIEEVKTRWYGHLRPSLNTSAWGQDEVEHLIRIATPFLAEYLAKSLSKDAQDAAQGSTTLQPKPIRSSTPSQAPVPWQSVAQQLGTGRTAHACFVAYCSAIVQHDQPDMTPAEDENVRELFSLFRGSWRIMALHATSSPNLSISSLVTTSSSESDDKARQDRPASLLGKVGRDAQTLYRRFRNTTDPALATGSWSLEEDLSLVKAVHELGSDNWAAVAARLMAGRNSSQCRERWNRRLKQALAEAGAATTDAEGRLNEQVIAEIIENKKVVRWNKTMDDLLLPCVDDDFKAKDGKTFADIAKYLTGKIGTPLSDKNVRDRVAVLRQKKQRPTQGGSSEVGKGKRKGKDQDTGSNGVPEQQQEQMSPSHAKQECGIPAGANPATTADQQDSKPQPRPRTAIIPGDKRRKL</sequence>
<dbReference type="EMBL" id="CCFA01003699">
    <property type="protein sequence ID" value="CDS01257.1"/>
    <property type="molecule type" value="Genomic_DNA"/>
</dbReference>
<dbReference type="GO" id="GO:0019185">
    <property type="term" value="C:snRNA-activating protein complex"/>
    <property type="evidence" value="ECO:0007669"/>
    <property type="project" value="TreeGrafter"/>
</dbReference>
<dbReference type="PANTHER" id="PTHR46621">
    <property type="entry name" value="SNRNA-ACTIVATING PROTEIN COMPLEX SUBUNIT 4"/>
    <property type="match status" value="1"/>
</dbReference>
<dbReference type="GO" id="GO:0042795">
    <property type="term" value="P:snRNA transcription by RNA polymerase II"/>
    <property type="evidence" value="ECO:0007669"/>
    <property type="project" value="TreeGrafter"/>
</dbReference>
<evidence type="ECO:0000256" key="2">
    <source>
        <dbReference type="ARBA" id="ARBA00023125"/>
    </source>
</evidence>
<evidence type="ECO:0000313" key="9">
    <source>
        <dbReference type="EMBL" id="CDS01257.1"/>
    </source>
</evidence>
<evidence type="ECO:0000256" key="5">
    <source>
        <dbReference type="SAM" id="MobiDB-lite"/>
    </source>
</evidence>
<dbReference type="PROSITE" id="PS51294">
    <property type="entry name" value="HTH_MYB"/>
    <property type="match status" value="2"/>
</dbReference>
<feature type="region of interest" description="Disordered" evidence="5">
    <location>
        <begin position="623"/>
        <end position="708"/>
    </location>
</feature>
<dbReference type="Pfam" id="PF13921">
    <property type="entry name" value="Myb_DNA-bind_6"/>
    <property type="match status" value="1"/>
</dbReference>
<dbReference type="SMART" id="SM00717">
    <property type="entry name" value="SANT"/>
    <property type="match status" value="3"/>
</dbReference>
<keyword evidence="2" id="KW-0238">DNA-binding</keyword>
<feature type="compositionally biased region" description="Polar residues" evidence="5">
    <location>
        <begin position="269"/>
        <end position="281"/>
    </location>
</feature>
<dbReference type="PROSITE" id="PS50090">
    <property type="entry name" value="MYB_LIKE"/>
    <property type="match status" value="1"/>
</dbReference>
<organism evidence="9 10">
    <name type="scientific">Sporisorium scitamineum</name>
    <dbReference type="NCBI Taxonomy" id="49012"/>
    <lineage>
        <taxon>Eukaryota</taxon>
        <taxon>Fungi</taxon>
        <taxon>Dikarya</taxon>
        <taxon>Basidiomycota</taxon>
        <taxon>Ustilaginomycotina</taxon>
        <taxon>Ustilaginomycetes</taxon>
        <taxon>Ustilaginales</taxon>
        <taxon>Ustilaginaceae</taxon>
        <taxon>Sporisorium</taxon>
    </lineage>
</organism>
<keyword evidence="10" id="KW-1185">Reference proteome</keyword>
<proteinExistence type="predicted"/>
<dbReference type="GO" id="GO:0000978">
    <property type="term" value="F:RNA polymerase II cis-regulatory region sequence-specific DNA binding"/>
    <property type="evidence" value="ECO:0007669"/>
    <property type="project" value="TreeGrafter"/>
</dbReference>
<feature type="region of interest" description="Disordered" evidence="5">
    <location>
        <begin position="1"/>
        <end position="81"/>
    </location>
</feature>
<feature type="compositionally biased region" description="Low complexity" evidence="5">
    <location>
        <begin position="50"/>
        <end position="60"/>
    </location>
</feature>
<dbReference type="PANTHER" id="PTHR46621:SF1">
    <property type="entry name" value="SNRNA-ACTIVATING PROTEIN COMPLEX SUBUNIT 4"/>
    <property type="match status" value="1"/>
</dbReference>
<dbReference type="CDD" id="cd00167">
    <property type="entry name" value="SANT"/>
    <property type="match status" value="2"/>
</dbReference>
<dbReference type="InterPro" id="IPR009057">
    <property type="entry name" value="Homeodomain-like_sf"/>
</dbReference>
<keyword evidence="3" id="KW-0804">Transcription</keyword>
<dbReference type="InterPro" id="IPR001005">
    <property type="entry name" value="SANT/Myb"/>
</dbReference>
<protein>
    <submittedName>
        <fullName evidence="9">Uncharacterized protein</fullName>
    </submittedName>
</protein>
<dbReference type="SUPFAM" id="SSF46689">
    <property type="entry name" value="Homeodomain-like"/>
    <property type="match status" value="2"/>
</dbReference>
<dbReference type="GO" id="GO:0042796">
    <property type="term" value="P:snRNA transcription by RNA polymerase III"/>
    <property type="evidence" value="ECO:0007669"/>
    <property type="project" value="TreeGrafter"/>
</dbReference>
<evidence type="ECO:0000256" key="4">
    <source>
        <dbReference type="ARBA" id="ARBA00023242"/>
    </source>
</evidence>
<dbReference type="STRING" id="49012.A0A0F7S2P9"/>
<evidence type="ECO:0000256" key="1">
    <source>
        <dbReference type="ARBA" id="ARBA00023015"/>
    </source>
</evidence>
<dbReference type="Proteomes" id="UP000242770">
    <property type="component" value="Unassembled WGS sequence"/>
</dbReference>
<feature type="domain" description="Myb-like" evidence="6">
    <location>
        <begin position="485"/>
        <end position="537"/>
    </location>
</feature>
<dbReference type="InterPro" id="IPR017930">
    <property type="entry name" value="Myb_dom"/>
</dbReference>
<dbReference type="AlphaFoldDB" id="A0A0F7S2P9"/>
<evidence type="ECO:0000256" key="3">
    <source>
        <dbReference type="ARBA" id="ARBA00023163"/>
    </source>
</evidence>
<accession>A0A0F7S2P9</accession>
<reference evidence="8" key="1">
    <citation type="submission" date="2014-06" db="EMBL/GenBank/DDBJ databases">
        <authorList>
            <person name="Ju J."/>
            <person name="Zhang J."/>
        </authorList>
    </citation>
    <scope>NUCLEOTIDE SEQUENCE</scope>
    <source>
        <strain evidence="8">SscI8</strain>
    </source>
</reference>
<dbReference type="InterPro" id="IPR051575">
    <property type="entry name" value="Myb-like_DNA-bd"/>
</dbReference>
<feature type="compositionally biased region" description="Polar residues" evidence="5">
    <location>
        <begin position="680"/>
        <end position="690"/>
    </location>
</feature>
<feature type="compositionally biased region" description="Polar residues" evidence="5">
    <location>
        <begin position="23"/>
        <end position="34"/>
    </location>
</feature>
<dbReference type="Gene3D" id="1.10.10.60">
    <property type="entry name" value="Homeodomain-like"/>
    <property type="match status" value="2"/>
</dbReference>
<evidence type="ECO:0000259" key="6">
    <source>
        <dbReference type="PROSITE" id="PS50090"/>
    </source>
</evidence>